<comment type="caution">
    <text evidence="2">The sequence shown here is derived from an EMBL/GenBank/DDBJ whole genome shotgun (WGS) entry which is preliminary data.</text>
</comment>
<dbReference type="OrthoDB" id="264813at2"/>
<keyword evidence="1" id="KW-1133">Transmembrane helix</keyword>
<evidence type="ECO:0000313" key="3">
    <source>
        <dbReference type="Proteomes" id="UP000317238"/>
    </source>
</evidence>
<dbReference type="EMBL" id="SJPL01000001">
    <property type="protein sequence ID" value="TWT68752.1"/>
    <property type="molecule type" value="Genomic_DNA"/>
</dbReference>
<evidence type="ECO:0000313" key="2">
    <source>
        <dbReference type="EMBL" id="TWT68752.1"/>
    </source>
</evidence>
<sequence length="453" mass="52468">MSSKPVRDRNDFDDESPFQAFVLRARWAVLLLFVLVFGLWYGGRIQKKLDDRQQLSPLERMVGRLREVPEHATAVIQDPDVVRNLDTEPETMLPPGSVSIVGVDAVPVPKDFLYSRYHQDSNRISVIRRRLADKQVVHRWDWSYDDLASRYKQWLKENQRRYPNFHFRGPIRFPLASPLILDGGRLVTRLQQSLCCFDPDGTLLWQSPEMVHHSVEVDHDGNLWTCSMVADQEGFRDDVALKIDATNGRVLQRYPISEIFQANPEHDYSHHARSDADPFHLNDVQPVRGRSEYWEPGDVFLSLRNISTVLLFRPSTGKVIWSNAVAWSYQHDVTVVSDHQISVFDNNVMNNSPWGSGFVYRHGEHNRCMVYDFDADQAESVFQDVFVRHDCKTPTQGRVKWWKEDAWLFIEASDQSFFVAADLASDRSYKFVCPGNRDGKVGHVAWFRLMDPS</sequence>
<accession>A0A5C5Y5M2</accession>
<name>A0A5C5Y5M2_9PLAN</name>
<dbReference type="InterPro" id="IPR039535">
    <property type="entry name" value="ASST-like"/>
</dbReference>
<protein>
    <recommendedName>
        <fullName evidence="4">Arylsulfotransferase (ASST)</fullName>
    </recommendedName>
</protein>
<evidence type="ECO:0008006" key="4">
    <source>
        <dbReference type="Google" id="ProtNLM"/>
    </source>
</evidence>
<dbReference type="Pfam" id="PF14269">
    <property type="entry name" value="Arylsulfotran_2"/>
    <property type="match status" value="1"/>
</dbReference>
<keyword evidence="1" id="KW-0812">Transmembrane</keyword>
<dbReference type="SUPFAM" id="SSF50998">
    <property type="entry name" value="Quinoprotein alcohol dehydrogenase-like"/>
    <property type="match status" value="1"/>
</dbReference>
<dbReference type="InterPro" id="IPR011047">
    <property type="entry name" value="Quinoprotein_ADH-like_sf"/>
</dbReference>
<dbReference type="Proteomes" id="UP000317238">
    <property type="component" value="Unassembled WGS sequence"/>
</dbReference>
<reference evidence="2 3" key="1">
    <citation type="submission" date="2019-02" db="EMBL/GenBank/DDBJ databases">
        <title>Deep-cultivation of Planctomycetes and their phenomic and genomic characterization uncovers novel biology.</title>
        <authorList>
            <person name="Wiegand S."/>
            <person name="Jogler M."/>
            <person name="Boedeker C."/>
            <person name="Pinto D."/>
            <person name="Vollmers J."/>
            <person name="Rivas-Marin E."/>
            <person name="Kohn T."/>
            <person name="Peeters S.H."/>
            <person name="Heuer A."/>
            <person name="Rast P."/>
            <person name="Oberbeckmann S."/>
            <person name="Bunk B."/>
            <person name="Jeske O."/>
            <person name="Meyerdierks A."/>
            <person name="Storesund J.E."/>
            <person name="Kallscheuer N."/>
            <person name="Luecker S."/>
            <person name="Lage O.M."/>
            <person name="Pohl T."/>
            <person name="Merkel B.J."/>
            <person name="Hornburger P."/>
            <person name="Mueller R.-W."/>
            <person name="Bruemmer F."/>
            <person name="Labrenz M."/>
            <person name="Spormann A.M."/>
            <person name="Op Den Camp H."/>
            <person name="Overmann J."/>
            <person name="Amann R."/>
            <person name="Jetten M.S.M."/>
            <person name="Mascher T."/>
            <person name="Medema M.H."/>
            <person name="Devos D.P."/>
            <person name="Kaster A.-K."/>
            <person name="Ovreas L."/>
            <person name="Rohde M."/>
            <person name="Galperin M.Y."/>
            <person name="Jogler C."/>
        </authorList>
    </citation>
    <scope>NUCLEOTIDE SEQUENCE [LARGE SCALE GENOMIC DNA]</scope>
    <source>
        <strain evidence="2 3">Pan14r</strain>
    </source>
</reference>
<dbReference type="RefSeq" id="WP_146438496.1">
    <property type="nucleotide sequence ID" value="NZ_SJPL01000001.1"/>
</dbReference>
<keyword evidence="1" id="KW-0472">Membrane</keyword>
<dbReference type="Gene3D" id="2.130.10.10">
    <property type="entry name" value="YVTN repeat-like/Quinoprotein amine dehydrogenase"/>
    <property type="match status" value="1"/>
</dbReference>
<feature type="transmembrane region" description="Helical" evidence="1">
    <location>
        <begin position="20"/>
        <end position="42"/>
    </location>
</feature>
<dbReference type="InterPro" id="IPR015943">
    <property type="entry name" value="WD40/YVTN_repeat-like_dom_sf"/>
</dbReference>
<keyword evidence="3" id="KW-1185">Reference proteome</keyword>
<gene>
    <name evidence="2" type="ORF">Pan14r_09990</name>
</gene>
<dbReference type="AlphaFoldDB" id="A0A5C5Y5M2"/>
<evidence type="ECO:0000256" key="1">
    <source>
        <dbReference type="SAM" id="Phobius"/>
    </source>
</evidence>
<organism evidence="2 3">
    <name type="scientific">Crateriforma conspicua</name>
    <dbReference type="NCBI Taxonomy" id="2527996"/>
    <lineage>
        <taxon>Bacteria</taxon>
        <taxon>Pseudomonadati</taxon>
        <taxon>Planctomycetota</taxon>
        <taxon>Planctomycetia</taxon>
        <taxon>Planctomycetales</taxon>
        <taxon>Planctomycetaceae</taxon>
        <taxon>Crateriforma</taxon>
    </lineage>
</organism>
<proteinExistence type="predicted"/>